<dbReference type="SUPFAM" id="SSF55729">
    <property type="entry name" value="Acyl-CoA N-acyltransferases (Nat)"/>
    <property type="match status" value="1"/>
</dbReference>
<dbReference type="GO" id="GO:0016747">
    <property type="term" value="F:acyltransferase activity, transferring groups other than amino-acyl groups"/>
    <property type="evidence" value="ECO:0007669"/>
    <property type="project" value="InterPro"/>
</dbReference>
<dbReference type="PROSITE" id="PS51186">
    <property type="entry name" value="GNAT"/>
    <property type="match status" value="1"/>
</dbReference>
<sequence length="199" mass="22327">MVGILSAHHKWALDPCLPVPSSAMVDEHSEQIKCTKIPVELTLPLRHSVLWPDRPISFVRLPEDDLGLHYGAFLPQNGVPVAVISLFLVAIPIDVTSRPQATVLEPSVPQQVAVRFRKFACDPPFQKIGIGTQLLKHSLSMARSELGVTIAWCDARTSTKAWYTKRGFEPIGPVFYKADVEYVRMKIQLDDFFLSYKES</sequence>
<evidence type="ECO:0000313" key="2">
    <source>
        <dbReference type="EMBL" id="KAF9523146.1"/>
    </source>
</evidence>
<reference evidence="2" key="1">
    <citation type="submission" date="2020-11" db="EMBL/GenBank/DDBJ databases">
        <authorList>
            <consortium name="DOE Joint Genome Institute"/>
            <person name="Ahrendt S."/>
            <person name="Riley R."/>
            <person name="Andreopoulos W."/>
            <person name="Labutti K."/>
            <person name="Pangilinan J."/>
            <person name="Ruiz-Duenas F.J."/>
            <person name="Barrasa J.M."/>
            <person name="Sanchez-Garcia M."/>
            <person name="Camarero S."/>
            <person name="Miyauchi S."/>
            <person name="Serrano A."/>
            <person name="Linde D."/>
            <person name="Babiker R."/>
            <person name="Drula E."/>
            <person name="Ayuso-Fernandez I."/>
            <person name="Pacheco R."/>
            <person name="Padilla G."/>
            <person name="Ferreira P."/>
            <person name="Barriuso J."/>
            <person name="Kellner H."/>
            <person name="Castanera R."/>
            <person name="Alfaro M."/>
            <person name="Ramirez L."/>
            <person name="Pisabarro A.G."/>
            <person name="Kuo A."/>
            <person name="Tritt A."/>
            <person name="Lipzen A."/>
            <person name="He G."/>
            <person name="Yan M."/>
            <person name="Ng V."/>
            <person name="Cullen D."/>
            <person name="Martin F."/>
            <person name="Rosso M.-N."/>
            <person name="Henrissat B."/>
            <person name="Hibbett D."/>
            <person name="Martinez A.T."/>
            <person name="Grigoriev I.V."/>
        </authorList>
    </citation>
    <scope>NUCLEOTIDE SEQUENCE</scope>
    <source>
        <strain evidence="2">CBS 506.95</strain>
    </source>
</reference>
<dbReference type="Pfam" id="PF13673">
    <property type="entry name" value="Acetyltransf_10"/>
    <property type="match status" value="1"/>
</dbReference>
<dbReference type="Proteomes" id="UP000807306">
    <property type="component" value="Unassembled WGS sequence"/>
</dbReference>
<keyword evidence="3" id="KW-1185">Reference proteome</keyword>
<dbReference type="Gene3D" id="3.40.630.30">
    <property type="match status" value="1"/>
</dbReference>
<comment type="caution">
    <text evidence="2">The sequence shown here is derived from an EMBL/GenBank/DDBJ whole genome shotgun (WGS) entry which is preliminary data.</text>
</comment>
<protein>
    <recommendedName>
        <fullName evidence="1">N-acetyltransferase domain-containing protein</fullName>
    </recommendedName>
</protein>
<accession>A0A9P6E5Y1</accession>
<dbReference type="AlphaFoldDB" id="A0A9P6E5Y1"/>
<dbReference type="InterPro" id="IPR016181">
    <property type="entry name" value="Acyl_CoA_acyltransferase"/>
</dbReference>
<evidence type="ECO:0000259" key="1">
    <source>
        <dbReference type="PROSITE" id="PS51186"/>
    </source>
</evidence>
<organism evidence="2 3">
    <name type="scientific">Crepidotus variabilis</name>
    <dbReference type="NCBI Taxonomy" id="179855"/>
    <lineage>
        <taxon>Eukaryota</taxon>
        <taxon>Fungi</taxon>
        <taxon>Dikarya</taxon>
        <taxon>Basidiomycota</taxon>
        <taxon>Agaricomycotina</taxon>
        <taxon>Agaricomycetes</taxon>
        <taxon>Agaricomycetidae</taxon>
        <taxon>Agaricales</taxon>
        <taxon>Agaricineae</taxon>
        <taxon>Crepidotaceae</taxon>
        <taxon>Crepidotus</taxon>
    </lineage>
</organism>
<dbReference type="EMBL" id="MU157924">
    <property type="protein sequence ID" value="KAF9523146.1"/>
    <property type="molecule type" value="Genomic_DNA"/>
</dbReference>
<evidence type="ECO:0000313" key="3">
    <source>
        <dbReference type="Proteomes" id="UP000807306"/>
    </source>
</evidence>
<feature type="domain" description="N-acetyltransferase" evidence="1">
    <location>
        <begin position="30"/>
        <end position="190"/>
    </location>
</feature>
<dbReference type="InterPro" id="IPR000182">
    <property type="entry name" value="GNAT_dom"/>
</dbReference>
<gene>
    <name evidence="2" type="ORF">CPB83DRAFT_887122</name>
</gene>
<name>A0A9P6E5Y1_9AGAR</name>
<proteinExistence type="predicted"/>
<dbReference type="OrthoDB" id="410198at2759"/>